<dbReference type="FunFam" id="3.40.50.970:FF:000129">
    <property type="entry name" value="Transketolase"/>
    <property type="match status" value="1"/>
</dbReference>
<comment type="similarity">
    <text evidence="2">Belongs to the transketolase family.</text>
</comment>
<dbReference type="Pfam" id="PF02780">
    <property type="entry name" value="Transketolase_C"/>
    <property type="match status" value="1"/>
</dbReference>
<comment type="cofactor">
    <cofactor evidence="1">
        <name>thiamine diphosphate</name>
        <dbReference type="ChEBI" id="CHEBI:58937"/>
    </cofactor>
</comment>
<dbReference type="SMART" id="SM00861">
    <property type="entry name" value="Transket_pyr"/>
    <property type="match status" value="1"/>
</dbReference>
<feature type="domain" description="Transketolase-like pyrimidine-binding" evidence="5">
    <location>
        <begin position="9"/>
        <end position="174"/>
    </location>
</feature>
<dbReference type="STRING" id="1802630.A3H26_01665"/>
<dbReference type="InterPro" id="IPR020826">
    <property type="entry name" value="Transketolase_BS"/>
</dbReference>
<dbReference type="Gene3D" id="3.40.50.970">
    <property type="match status" value="1"/>
</dbReference>
<keyword evidence="3" id="KW-0808">Transferase</keyword>
<dbReference type="SUPFAM" id="SSF52518">
    <property type="entry name" value="Thiamin diphosphate-binding fold (THDP-binding)"/>
    <property type="match status" value="1"/>
</dbReference>
<evidence type="ECO:0000256" key="1">
    <source>
        <dbReference type="ARBA" id="ARBA00001964"/>
    </source>
</evidence>
<dbReference type="InterPro" id="IPR051157">
    <property type="entry name" value="PDH/Transketolase"/>
</dbReference>
<accession>A0A1F4VIN2</accession>
<dbReference type="Gene3D" id="3.40.50.920">
    <property type="match status" value="1"/>
</dbReference>
<evidence type="ECO:0000256" key="2">
    <source>
        <dbReference type="ARBA" id="ARBA00007131"/>
    </source>
</evidence>
<protein>
    <submittedName>
        <fullName evidence="6">Transketolase</fullName>
    </submittedName>
</protein>
<proteinExistence type="inferred from homology"/>
<evidence type="ECO:0000313" key="7">
    <source>
        <dbReference type="Proteomes" id="UP000177763"/>
    </source>
</evidence>
<dbReference type="GO" id="GO:0016740">
    <property type="term" value="F:transferase activity"/>
    <property type="evidence" value="ECO:0007669"/>
    <property type="project" value="UniProtKB-KW"/>
</dbReference>
<keyword evidence="4" id="KW-0786">Thiamine pyrophosphate</keyword>
<dbReference type="PROSITE" id="PS00802">
    <property type="entry name" value="TRANSKETOLASE_2"/>
    <property type="match status" value="1"/>
</dbReference>
<reference evidence="6 7" key="1">
    <citation type="journal article" date="2016" name="Nat. Commun.">
        <title>Thousands of microbial genomes shed light on interconnected biogeochemical processes in an aquifer system.</title>
        <authorList>
            <person name="Anantharaman K."/>
            <person name="Brown C.T."/>
            <person name="Hug L.A."/>
            <person name="Sharon I."/>
            <person name="Castelle C.J."/>
            <person name="Probst A.J."/>
            <person name="Thomas B.C."/>
            <person name="Singh A."/>
            <person name="Wilkins M.J."/>
            <person name="Karaoz U."/>
            <person name="Brodie E.L."/>
            <person name="Williams K.H."/>
            <person name="Hubbard S.S."/>
            <person name="Banfield J.F."/>
        </authorList>
    </citation>
    <scope>NUCLEOTIDE SEQUENCE [LARGE SCALE GENOMIC DNA]</scope>
</reference>
<dbReference type="PANTHER" id="PTHR43825">
    <property type="entry name" value="PYRUVATE DEHYDROGENASE E1 COMPONENT"/>
    <property type="match status" value="1"/>
</dbReference>
<dbReference type="PANTHER" id="PTHR43825:SF1">
    <property type="entry name" value="TRANSKETOLASE-LIKE PYRIMIDINE-BINDING DOMAIN-CONTAINING PROTEIN"/>
    <property type="match status" value="1"/>
</dbReference>
<dbReference type="InterPro" id="IPR029061">
    <property type="entry name" value="THDP-binding"/>
</dbReference>
<dbReference type="InterPro" id="IPR033248">
    <property type="entry name" value="Transketolase_C"/>
</dbReference>
<organism evidence="6 7">
    <name type="scientific">candidate division WWE3 bacterium RIFCSPLOWO2_12_FULL_36_10</name>
    <dbReference type="NCBI Taxonomy" id="1802630"/>
    <lineage>
        <taxon>Bacteria</taxon>
        <taxon>Katanobacteria</taxon>
    </lineage>
</organism>
<dbReference type="Pfam" id="PF02779">
    <property type="entry name" value="Transket_pyr"/>
    <property type="match status" value="1"/>
</dbReference>
<dbReference type="Proteomes" id="UP000177763">
    <property type="component" value="Unassembled WGS sequence"/>
</dbReference>
<evidence type="ECO:0000313" key="6">
    <source>
        <dbReference type="EMBL" id="OGC56613.1"/>
    </source>
</evidence>
<name>A0A1F4VIN2_UNCKA</name>
<evidence type="ECO:0000256" key="3">
    <source>
        <dbReference type="ARBA" id="ARBA00022679"/>
    </source>
</evidence>
<gene>
    <name evidence="6" type="ORF">A3H26_01665</name>
</gene>
<dbReference type="CDD" id="cd07033">
    <property type="entry name" value="TPP_PYR_DXS_TK_like"/>
    <property type="match status" value="1"/>
</dbReference>
<sequence length="317" mass="34837">MFTTKLNELPTRDGFGDGVVIAGEKDENVLVLCADLTESTRSNKFKDKFPKRFFETGVSEQNMAGISAGLAISGKIPFIASYAVFNPGRNWEQIRVSIAYSRANVKIIGAHSGLSVGPDGATHQALEDIALMRVLPNMVVLVPSDYEQAKKATIASANYKGPVYIRLTREKTPVFRTQDSPFEIGKAQILMTGNDVTIICAGPIIYEALKASYELNMKYGIKCEVIDSCTIKPLDEKTMLDSVRKTGRVITIEEHQISGGLGGVVSEMLSEKYPVKIKRLGICDSFGESGTYEQLIKKYGLGIDHIIMEVKKLISER</sequence>
<dbReference type="InterPro" id="IPR005475">
    <property type="entry name" value="Transketolase-like_Pyr-bd"/>
</dbReference>
<dbReference type="EMBL" id="MEVN01000034">
    <property type="protein sequence ID" value="OGC56613.1"/>
    <property type="molecule type" value="Genomic_DNA"/>
</dbReference>
<dbReference type="InterPro" id="IPR009014">
    <property type="entry name" value="Transketo_C/PFOR_II"/>
</dbReference>
<dbReference type="AlphaFoldDB" id="A0A1F4VIN2"/>
<dbReference type="SUPFAM" id="SSF52922">
    <property type="entry name" value="TK C-terminal domain-like"/>
    <property type="match status" value="1"/>
</dbReference>
<comment type="caution">
    <text evidence="6">The sequence shown here is derived from an EMBL/GenBank/DDBJ whole genome shotgun (WGS) entry which is preliminary data.</text>
</comment>
<evidence type="ECO:0000256" key="4">
    <source>
        <dbReference type="ARBA" id="ARBA00023052"/>
    </source>
</evidence>
<evidence type="ECO:0000259" key="5">
    <source>
        <dbReference type="SMART" id="SM00861"/>
    </source>
</evidence>